<gene>
    <name evidence="1" type="ORF">L1987_35081</name>
</gene>
<proteinExistence type="predicted"/>
<sequence length="73" mass="8285">MLIPSDCSLVLSTRQQEAAELEEKQDTTRLVLEYNDREEEELNALGNLPVGWSQSGGGRVVYRGHSWEGHWGR</sequence>
<dbReference type="Proteomes" id="UP001056120">
    <property type="component" value="Linkage Group LG11"/>
</dbReference>
<dbReference type="EMBL" id="CM042028">
    <property type="protein sequence ID" value="KAI3799778.1"/>
    <property type="molecule type" value="Genomic_DNA"/>
</dbReference>
<reference evidence="1 2" key="2">
    <citation type="journal article" date="2022" name="Mol. Ecol. Resour.">
        <title>The genomes of chicory, endive, great burdock and yacon provide insights into Asteraceae paleo-polyploidization history and plant inulin production.</title>
        <authorList>
            <person name="Fan W."/>
            <person name="Wang S."/>
            <person name="Wang H."/>
            <person name="Wang A."/>
            <person name="Jiang F."/>
            <person name="Liu H."/>
            <person name="Zhao H."/>
            <person name="Xu D."/>
            <person name="Zhang Y."/>
        </authorList>
    </citation>
    <scope>NUCLEOTIDE SEQUENCE [LARGE SCALE GENOMIC DNA]</scope>
    <source>
        <strain evidence="2">cv. Yunnan</strain>
        <tissue evidence="1">Leaves</tissue>
    </source>
</reference>
<name>A0ACB9HUW4_9ASTR</name>
<evidence type="ECO:0000313" key="2">
    <source>
        <dbReference type="Proteomes" id="UP001056120"/>
    </source>
</evidence>
<keyword evidence="2" id="KW-1185">Reference proteome</keyword>
<accession>A0ACB9HUW4</accession>
<evidence type="ECO:0000313" key="1">
    <source>
        <dbReference type="EMBL" id="KAI3799778.1"/>
    </source>
</evidence>
<comment type="caution">
    <text evidence="1">The sequence shown here is derived from an EMBL/GenBank/DDBJ whole genome shotgun (WGS) entry which is preliminary data.</text>
</comment>
<protein>
    <submittedName>
        <fullName evidence="1">Uncharacterized protein</fullName>
    </submittedName>
</protein>
<organism evidence="1 2">
    <name type="scientific">Smallanthus sonchifolius</name>
    <dbReference type="NCBI Taxonomy" id="185202"/>
    <lineage>
        <taxon>Eukaryota</taxon>
        <taxon>Viridiplantae</taxon>
        <taxon>Streptophyta</taxon>
        <taxon>Embryophyta</taxon>
        <taxon>Tracheophyta</taxon>
        <taxon>Spermatophyta</taxon>
        <taxon>Magnoliopsida</taxon>
        <taxon>eudicotyledons</taxon>
        <taxon>Gunneridae</taxon>
        <taxon>Pentapetalae</taxon>
        <taxon>asterids</taxon>
        <taxon>campanulids</taxon>
        <taxon>Asterales</taxon>
        <taxon>Asteraceae</taxon>
        <taxon>Asteroideae</taxon>
        <taxon>Heliantheae alliance</taxon>
        <taxon>Millerieae</taxon>
        <taxon>Smallanthus</taxon>
    </lineage>
</organism>
<reference evidence="2" key="1">
    <citation type="journal article" date="2022" name="Mol. Ecol. Resour.">
        <title>The genomes of chicory, endive, great burdock and yacon provide insights into Asteraceae palaeo-polyploidization history and plant inulin production.</title>
        <authorList>
            <person name="Fan W."/>
            <person name="Wang S."/>
            <person name="Wang H."/>
            <person name="Wang A."/>
            <person name="Jiang F."/>
            <person name="Liu H."/>
            <person name="Zhao H."/>
            <person name="Xu D."/>
            <person name="Zhang Y."/>
        </authorList>
    </citation>
    <scope>NUCLEOTIDE SEQUENCE [LARGE SCALE GENOMIC DNA]</scope>
    <source>
        <strain evidence="2">cv. Yunnan</strain>
    </source>
</reference>